<accession>A0A1T4PTP7</accession>
<protein>
    <submittedName>
        <fullName evidence="1">Uncharacterized protein</fullName>
    </submittedName>
</protein>
<name>A0A1T4PTP7_9GAMM</name>
<evidence type="ECO:0000313" key="2">
    <source>
        <dbReference type="Proteomes" id="UP000191116"/>
    </source>
</evidence>
<evidence type="ECO:0000313" key="1">
    <source>
        <dbReference type="EMBL" id="SJZ95024.1"/>
    </source>
</evidence>
<sequence length="83" mass="9783">MISRIYLKALSDLPVMTCLLKQKFDSGYGCVGVGTIIALDDNAYIFDHLNQKMNIRRYVSYENGNWIIHRERKIREPKKLFRC</sequence>
<proteinExistence type="predicted"/>
<dbReference type="Proteomes" id="UP000191116">
    <property type="component" value="Unassembled WGS sequence"/>
</dbReference>
<reference evidence="1 2" key="1">
    <citation type="submission" date="2017-02" db="EMBL/GenBank/DDBJ databases">
        <authorList>
            <person name="Peterson S.W."/>
        </authorList>
    </citation>
    <scope>NUCLEOTIDE SEQUENCE [LARGE SCALE GENOMIC DNA]</scope>
    <source>
        <strain evidence="1 2">CECT 9189</strain>
    </source>
</reference>
<dbReference type="AlphaFoldDB" id="A0A1T4PTP7"/>
<dbReference type="EMBL" id="FUWP01000003">
    <property type="protein sequence ID" value="SJZ95024.1"/>
    <property type="molecule type" value="Genomic_DNA"/>
</dbReference>
<gene>
    <name evidence="1" type="ORF">CZ814_00874</name>
</gene>
<organism evidence="1 2">
    <name type="scientific">Photobacterium toruni</name>
    <dbReference type="NCBI Taxonomy" id="1935446"/>
    <lineage>
        <taxon>Bacteria</taxon>
        <taxon>Pseudomonadati</taxon>
        <taxon>Pseudomonadota</taxon>
        <taxon>Gammaproteobacteria</taxon>
        <taxon>Vibrionales</taxon>
        <taxon>Vibrionaceae</taxon>
        <taxon>Photobacterium</taxon>
    </lineage>
</organism>